<evidence type="ECO:0000256" key="2">
    <source>
        <dbReference type="ARBA" id="ARBA00007448"/>
    </source>
</evidence>
<evidence type="ECO:0000256" key="5">
    <source>
        <dbReference type="ARBA" id="ARBA00022792"/>
    </source>
</evidence>
<evidence type="ECO:0000256" key="9">
    <source>
        <dbReference type="ARBA" id="ARBA00023128"/>
    </source>
</evidence>
<dbReference type="InterPro" id="IPR003593">
    <property type="entry name" value="AAA+_ATPase"/>
</dbReference>
<dbReference type="InterPro" id="IPR027417">
    <property type="entry name" value="P-loop_NTPase"/>
</dbReference>
<keyword evidence="6 16" id="KW-0378">Hydrolase</keyword>
<dbReference type="EMBL" id="ML213520">
    <property type="protein sequence ID" value="TFK48186.1"/>
    <property type="molecule type" value="Genomic_DNA"/>
</dbReference>
<sequence>MNAPYNPGALGSAGAGLGGLIPQFIGFSSLFAALFSPRRSDALKLVVVGALVEGGRRLAKWLWERIAFRYYVSARFFKGDPSYEWVSNAIATRKLWRRSPNFKARAKTAMKMVAHTIIDGPQLGGHADFVPIYDVPYLFRWQGYWFEFRKSGDPSARDVMAMNMGITGPQGAGSIDLKVFSRDINVLSRFVEDAHQSFIQSREQRIIIRTADRGVHDPYQGASWTRAIMKMRRPLDSLILEPGVIESVIADMQEFMKMENWYVDAGIPHRRGYLLYGPPGTGKTSTIHAIAGELDLDIYAVSLASNSVDDTRLQHIVSQVPARSILLIEDIDCAFPSREDSDDESSPADVFPPGMMAAMPVRGGRRARPAGVKSLVTLSGLLNIIDGIGSEDGRMFFATTNYVDRLDSAFLRPGRIDLKIEYKLASKGQARALFSRFFPLSRFAHWLSEKSQDVATLADQFANKLPEHEFSTAEIQGYLLGYKTDPAAAVASVDAWVAEVEKEREEKKDKEAKKEEKRKNAKLQSHKEAGEAMASGMGKILQQSLTQANGGGSLNQDPGTAPPTGRLQNGDVNPPKPSNGDLSLSEQSSGLLNGTGPMPSSVLALPVPAVNGAAAPEVTDAAATISATT</sequence>
<dbReference type="Pfam" id="PF08740">
    <property type="entry name" value="BCS1_N"/>
    <property type="match status" value="1"/>
</dbReference>
<feature type="domain" description="BCS1 N-terminal" evidence="15">
    <location>
        <begin position="46"/>
        <end position="238"/>
    </location>
</feature>
<keyword evidence="7" id="KW-0067">ATP-binding</keyword>
<protein>
    <submittedName>
        <fullName evidence="16">P-loop containing nucleoside triphosphate hydrolase protein</fullName>
    </submittedName>
</protein>
<keyword evidence="9" id="KW-0496">Mitochondrion</keyword>
<organism evidence="16 17">
    <name type="scientific">Heliocybe sulcata</name>
    <dbReference type="NCBI Taxonomy" id="5364"/>
    <lineage>
        <taxon>Eukaryota</taxon>
        <taxon>Fungi</taxon>
        <taxon>Dikarya</taxon>
        <taxon>Basidiomycota</taxon>
        <taxon>Agaricomycotina</taxon>
        <taxon>Agaricomycetes</taxon>
        <taxon>Gloeophyllales</taxon>
        <taxon>Gloeophyllaceae</taxon>
        <taxon>Heliocybe</taxon>
    </lineage>
</organism>
<feature type="domain" description="AAA+ ATPase" evidence="14">
    <location>
        <begin position="269"/>
        <end position="426"/>
    </location>
</feature>
<evidence type="ECO:0000256" key="11">
    <source>
        <dbReference type="ARBA" id="ARBA00048778"/>
    </source>
</evidence>
<feature type="compositionally biased region" description="Basic and acidic residues" evidence="12">
    <location>
        <begin position="503"/>
        <end position="518"/>
    </location>
</feature>
<evidence type="ECO:0000256" key="6">
    <source>
        <dbReference type="ARBA" id="ARBA00022801"/>
    </source>
</evidence>
<feature type="compositionally biased region" description="Polar residues" evidence="12">
    <location>
        <begin position="547"/>
        <end position="558"/>
    </location>
</feature>
<keyword evidence="17" id="KW-1185">Reference proteome</keyword>
<evidence type="ECO:0000256" key="3">
    <source>
        <dbReference type="ARBA" id="ARBA00022692"/>
    </source>
</evidence>
<dbReference type="AlphaFoldDB" id="A0A5C3MUP2"/>
<name>A0A5C3MUP2_9AGAM</name>
<keyword evidence="3 13" id="KW-0812">Transmembrane</keyword>
<evidence type="ECO:0000259" key="14">
    <source>
        <dbReference type="SMART" id="SM00382"/>
    </source>
</evidence>
<dbReference type="STRING" id="5364.A0A5C3MUP2"/>
<dbReference type="SMART" id="SM00382">
    <property type="entry name" value="AAA"/>
    <property type="match status" value="1"/>
</dbReference>
<evidence type="ECO:0000256" key="13">
    <source>
        <dbReference type="SAM" id="Phobius"/>
    </source>
</evidence>
<dbReference type="GO" id="GO:0005743">
    <property type="term" value="C:mitochondrial inner membrane"/>
    <property type="evidence" value="ECO:0007669"/>
    <property type="project" value="UniProtKB-SubCell"/>
</dbReference>
<comment type="similarity">
    <text evidence="2">Belongs to the AAA ATPase family. BCS1 subfamily.</text>
</comment>
<dbReference type="SMART" id="SM01024">
    <property type="entry name" value="BCS1_N"/>
    <property type="match status" value="1"/>
</dbReference>
<dbReference type="SUPFAM" id="SSF52540">
    <property type="entry name" value="P-loop containing nucleoside triphosphate hydrolases"/>
    <property type="match status" value="1"/>
</dbReference>
<dbReference type="GO" id="GO:0016887">
    <property type="term" value="F:ATP hydrolysis activity"/>
    <property type="evidence" value="ECO:0007669"/>
    <property type="project" value="InterPro"/>
</dbReference>
<reference evidence="16 17" key="1">
    <citation type="journal article" date="2019" name="Nat. Ecol. Evol.">
        <title>Megaphylogeny resolves global patterns of mushroom evolution.</title>
        <authorList>
            <person name="Varga T."/>
            <person name="Krizsan K."/>
            <person name="Foldi C."/>
            <person name="Dima B."/>
            <person name="Sanchez-Garcia M."/>
            <person name="Sanchez-Ramirez S."/>
            <person name="Szollosi G.J."/>
            <person name="Szarkandi J.G."/>
            <person name="Papp V."/>
            <person name="Albert L."/>
            <person name="Andreopoulos W."/>
            <person name="Angelini C."/>
            <person name="Antonin V."/>
            <person name="Barry K.W."/>
            <person name="Bougher N.L."/>
            <person name="Buchanan P."/>
            <person name="Buyck B."/>
            <person name="Bense V."/>
            <person name="Catcheside P."/>
            <person name="Chovatia M."/>
            <person name="Cooper J."/>
            <person name="Damon W."/>
            <person name="Desjardin D."/>
            <person name="Finy P."/>
            <person name="Geml J."/>
            <person name="Haridas S."/>
            <person name="Hughes K."/>
            <person name="Justo A."/>
            <person name="Karasinski D."/>
            <person name="Kautmanova I."/>
            <person name="Kiss B."/>
            <person name="Kocsube S."/>
            <person name="Kotiranta H."/>
            <person name="LaButti K.M."/>
            <person name="Lechner B.E."/>
            <person name="Liimatainen K."/>
            <person name="Lipzen A."/>
            <person name="Lukacs Z."/>
            <person name="Mihaltcheva S."/>
            <person name="Morgado L.N."/>
            <person name="Niskanen T."/>
            <person name="Noordeloos M.E."/>
            <person name="Ohm R.A."/>
            <person name="Ortiz-Santana B."/>
            <person name="Ovrebo C."/>
            <person name="Racz N."/>
            <person name="Riley R."/>
            <person name="Savchenko A."/>
            <person name="Shiryaev A."/>
            <person name="Soop K."/>
            <person name="Spirin V."/>
            <person name="Szebenyi C."/>
            <person name="Tomsovsky M."/>
            <person name="Tulloss R.E."/>
            <person name="Uehling J."/>
            <person name="Grigoriev I.V."/>
            <person name="Vagvolgyi C."/>
            <person name="Papp T."/>
            <person name="Martin F.M."/>
            <person name="Miettinen O."/>
            <person name="Hibbett D.S."/>
            <person name="Nagy L.G."/>
        </authorList>
    </citation>
    <scope>NUCLEOTIDE SEQUENCE [LARGE SCALE GENOMIC DNA]</scope>
    <source>
        <strain evidence="16 17">OMC1185</strain>
    </source>
</reference>
<evidence type="ECO:0000313" key="16">
    <source>
        <dbReference type="EMBL" id="TFK48186.1"/>
    </source>
</evidence>
<feature type="transmembrane region" description="Helical" evidence="13">
    <location>
        <begin position="12"/>
        <end position="35"/>
    </location>
</feature>
<keyword evidence="5" id="KW-0999">Mitochondrion inner membrane</keyword>
<dbReference type="Pfam" id="PF00004">
    <property type="entry name" value="AAA"/>
    <property type="match status" value="2"/>
</dbReference>
<accession>A0A5C3MUP2</accession>
<evidence type="ECO:0000313" key="17">
    <source>
        <dbReference type="Proteomes" id="UP000305948"/>
    </source>
</evidence>
<evidence type="ECO:0000259" key="15">
    <source>
        <dbReference type="SMART" id="SM01024"/>
    </source>
</evidence>
<keyword evidence="8 13" id="KW-1133">Transmembrane helix</keyword>
<keyword evidence="10 13" id="KW-0472">Membrane</keyword>
<dbReference type="GO" id="GO:0005524">
    <property type="term" value="F:ATP binding"/>
    <property type="evidence" value="ECO:0007669"/>
    <property type="project" value="UniProtKB-KW"/>
</dbReference>
<feature type="region of interest" description="Disordered" evidence="12">
    <location>
        <begin position="547"/>
        <end position="604"/>
    </location>
</feature>
<evidence type="ECO:0000256" key="1">
    <source>
        <dbReference type="ARBA" id="ARBA00004434"/>
    </source>
</evidence>
<dbReference type="PANTHER" id="PTHR23070">
    <property type="entry name" value="BCS1 AAA-TYPE ATPASE"/>
    <property type="match status" value="1"/>
</dbReference>
<dbReference type="Gene3D" id="3.40.50.300">
    <property type="entry name" value="P-loop containing nucleotide triphosphate hydrolases"/>
    <property type="match status" value="1"/>
</dbReference>
<evidence type="ECO:0000256" key="8">
    <source>
        <dbReference type="ARBA" id="ARBA00022989"/>
    </source>
</evidence>
<comment type="subcellular location">
    <subcellularLocation>
        <location evidence="1">Mitochondrion inner membrane</location>
        <topology evidence="1">Single-pass membrane protein</topology>
    </subcellularLocation>
</comment>
<evidence type="ECO:0000256" key="12">
    <source>
        <dbReference type="SAM" id="MobiDB-lite"/>
    </source>
</evidence>
<dbReference type="OrthoDB" id="10251412at2759"/>
<feature type="region of interest" description="Disordered" evidence="12">
    <location>
        <begin position="503"/>
        <end position="534"/>
    </location>
</feature>
<dbReference type="InterPro" id="IPR003959">
    <property type="entry name" value="ATPase_AAA_core"/>
</dbReference>
<dbReference type="Pfam" id="PF25426">
    <property type="entry name" value="AAA_lid_BCS1"/>
    <property type="match status" value="1"/>
</dbReference>
<comment type="catalytic activity">
    <reaction evidence="11">
        <text>ATP + H2O = ADP + phosphate + H(+)</text>
        <dbReference type="Rhea" id="RHEA:13065"/>
        <dbReference type="ChEBI" id="CHEBI:15377"/>
        <dbReference type="ChEBI" id="CHEBI:15378"/>
        <dbReference type="ChEBI" id="CHEBI:30616"/>
        <dbReference type="ChEBI" id="CHEBI:43474"/>
        <dbReference type="ChEBI" id="CHEBI:456216"/>
    </reaction>
    <physiologicalReaction direction="left-to-right" evidence="11">
        <dbReference type="Rhea" id="RHEA:13066"/>
    </physiologicalReaction>
</comment>
<dbReference type="CDD" id="cd19510">
    <property type="entry name" value="RecA-like_BCS1"/>
    <property type="match status" value="1"/>
</dbReference>
<dbReference type="InterPro" id="IPR014851">
    <property type="entry name" value="BCS1_N"/>
</dbReference>
<dbReference type="InterPro" id="IPR050747">
    <property type="entry name" value="Mitochondrial_chaperone_BCS1"/>
</dbReference>
<evidence type="ECO:0000256" key="4">
    <source>
        <dbReference type="ARBA" id="ARBA00022741"/>
    </source>
</evidence>
<proteinExistence type="inferred from homology"/>
<gene>
    <name evidence="16" type="ORF">OE88DRAFT_1635195</name>
</gene>
<dbReference type="Proteomes" id="UP000305948">
    <property type="component" value="Unassembled WGS sequence"/>
</dbReference>
<evidence type="ECO:0000256" key="10">
    <source>
        <dbReference type="ARBA" id="ARBA00023136"/>
    </source>
</evidence>
<evidence type="ECO:0000256" key="7">
    <source>
        <dbReference type="ARBA" id="ARBA00022840"/>
    </source>
</evidence>
<keyword evidence="4" id="KW-0547">Nucleotide-binding</keyword>
<dbReference type="InterPro" id="IPR057495">
    <property type="entry name" value="AAA_lid_BCS1"/>
</dbReference>
<feature type="compositionally biased region" description="Polar residues" evidence="12">
    <location>
        <begin position="580"/>
        <end position="592"/>
    </location>
</feature>